<dbReference type="InterPro" id="IPR016721">
    <property type="entry name" value="Bet3"/>
</dbReference>
<comment type="caution">
    <text evidence="10">The sequence shown here is derived from an EMBL/GenBank/DDBJ whole genome shotgun (WGS) entry which is preliminary data.</text>
</comment>
<dbReference type="AlphaFoldDB" id="A0A3S5CH77"/>
<evidence type="ECO:0000256" key="3">
    <source>
        <dbReference type="ARBA" id="ARBA00006218"/>
    </source>
</evidence>
<gene>
    <name evidence="10" type="ORF">PXEA_LOCUS14476</name>
</gene>
<dbReference type="EMBL" id="CAAALY010049229">
    <property type="protein sequence ID" value="VEL21036.1"/>
    <property type="molecule type" value="Genomic_DNA"/>
</dbReference>
<evidence type="ECO:0000256" key="1">
    <source>
        <dbReference type="ARBA" id="ARBA00004222"/>
    </source>
</evidence>
<keyword evidence="7 8" id="KW-0333">Golgi apparatus</keyword>
<evidence type="ECO:0000256" key="9">
    <source>
        <dbReference type="SAM" id="SignalP"/>
    </source>
</evidence>
<dbReference type="Gene3D" id="3.30.1380.20">
    <property type="entry name" value="Trafficking protein particle complex subunit 3"/>
    <property type="match status" value="1"/>
</dbReference>
<dbReference type="CDD" id="cd14942">
    <property type="entry name" value="TRAPPC3_bet3"/>
    <property type="match status" value="1"/>
</dbReference>
<dbReference type="FunFam" id="3.30.1380.20:FF:000001">
    <property type="entry name" value="Trafficking protein particle complex subunit BET3"/>
    <property type="match status" value="1"/>
</dbReference>
<protein>
    <recommendedName>
        <fullName evidence="8">Trafficking protein particle complex subunit</fullName>
    </recommendedName>
</protein>
<comment type="subunit">
    <text evidence="8">Homodimer.</text>
</comment>
<dbReference type="Pfam" id="PF04051">
    <property type="entry name" value="TRAPP"/>
    <property type="match status" value="1"/>
</dbReference>
<dbReference type="OrthoDB" id="10262857at2759"/>
<keyword evidence="4 8" id="KW-0813">Transport</keyword>
<comment type="function">
    <text evidence="8">May play a role in vesicular transport from endoplasmic reticulum to Golgi.</text>
</comment>
<dbReference type="PIRSF" id="PIRSF018293">
    <property type="entry name" value="TRAPP_I_complex_Bet3"/>
    <property type="match status" value="1"/>
</dbReference>
<keyword evidence="6 8" id="KW-0931">ER-Golgi transport</keyword>
<dbReference type="InterPro" id="IPR007194">
    <property type="entry name" value="TRAPP_component"/>
</dbReference>
<evidence type="ECO:0000256" key="2">
    <source>
        <dbReference type="ARBA" id="ARBA00004240"/>
    </source>
</evidence>
<keyword evidence="9" id="KW-0732">Signal</keyword>
<dbReference type="SUPFAM" id="SSF111126">
    <property type="entry name" value="Ligand-binding domain in the NO signalling and Golgi transport"/>
    <property type="match status" value="1"/>
</dbReference>
<evidence type="ECO:0000256" key="5">
    <source>
        <dbReference type="ARBA" id="ARBA00022824"/>
    </source>
</evidence>
<evidence type="ECO:0000313" key="11">
    <source>
        <dbReference type="Proteomes" id="UP000784294"/>
    </source>
</evidence>
<evidence type="ECO:0000256" key="8">
    <source>
        <dbReference type="PIRNR" id="PIRNR018293"/>
    </source>
</evidence>
<organism evidence="10 11">
    <name type="scientific">Protopolystoma xenopodis</name>
    <dbReference type="NCBI Taxonomy" id="117903"/>
    <lineage>
        <taxon>Eukaryota</taxon>
        <taxon>Metazoa</taxon>
        <taxon>Spiralia</taxon>
        <taxon>Lophotrochozoa</taxon>
        <taxon>Platyhelminthes</taxon>
        <taxon>Monogenea</taxon>
        <taxon>Polyopisthocotylea</taxon>
        <taxon>Polystomatidea</taxon>
        <taxon>Polystomatidae</taxon>
        <taxon>Protopolystoma</taxon>
    </lineage>
</organism>
<dbReference type="InterPro" id="IPR024096">
    <property type="entry name" value="NO_sig/Golgi_transp_ligand-bd"/>
</dbReference>
<dbReference type="GO" id="GO:0016236">
    <property type="term" value="P:macroautophagy"/>
    <property type="evidence" value="ECO:0007669"/>
    <property type="project" value="UniProtKB-ARBA"/>
</dbReference>
<comment type="subcellular location">
    <subcellularLocation>
        <location evidence="2">Endoplasmic reticulum</location>
    </subcellularLocation>
    <subcellularLocation>
        <location evidence="1 8">Golgi apparatus</location>
        <location evidence="1 8">cis-Golgi network</location>
    </subcellularLocation>
</comment>
<feature type="signal peptide" evidence="9">
    <location>
        <begin position="1"/>
        <end position="30"/>
    </location>
</feature>
<dbReference type="PANTHER" id="PTHR13048">
    <property type="entry name" value="TRAFFICKING PROTEIN PARTICLE COMPLEX SUBUNIT 3"/>
    <property type="match status" value="1"/>
</dbReference>
<accession>A0A3S5CH77</accession>
<evidence type="ECO:0000313" key="10">
    <source>
        <dbReference type="EMBL" id="VEL21036.1"/>
    </source>
</evidence>
<dbReference type="GO" id="GO:0005783">
    <property type="term" value="C:endoplasmic reticulum"/>
    <property type="evidence" value="ECO:0007669"/>
    <property type="project" value="UniProtKB-SubCell"/>
</dbReference>
<dbReference type="GO" id="GO:0030008">
    <property type="term" value="C:TRAPP complex"/>
    <property type="evidence" value="ECO:0007669"/>
    <property type="project" value="InterPro"/>
</dbReference>
<keyword evidence="5" id="KW-0256">Endoplasmic reticulum</keyword>
<keyword evidence="11" id="KW-1185">Reference proteome</keyword>
<evidence type="ECO:0000256" key="7">
    <source>
        <dbReference type="ARBA" id="ARBA00023034"/>
    </source>
</evidence>
<name>A0A3S5CH77_9PLAT</name>
<feature type="chain" id="PRO_5018685074" description="Trafficking protein particle complex subunit" evidence="9">
    <location>
        <begin position="31"/>
        <end position="201"/>
    </location>
</feature>
<reference evidence="10" key="1">
    <citation type="submission" date="2018-11" db="EMBL/GenBank/DDBJ databases">
        <authorList>
            <consortium name="Pathogen Informatics"/>
        </authorList>
    </citation>
    <scope>NUCLEOTIDE SEQUENCE</scope>
</reference>
<proteinExistence type="inferred from homology"/>
<evidence type="ECO:0000256" key="6">
    <source>
        <dbReference type="ARBA" id="ARBA00022892"/>
    </source>
</evidence>
<evidence type="ECO:0000256" key="4">
    <source>
        <dbReference type="ARBA" id="ARBA00022448"/>
    </source>
</evidence>
<dbReference type="GO" id="GO:0048193">
    <property type="term" value="P:Golgi vesicle transport"/>
    <property type="evidence" value="ECO:0007669"/>
    <property type="project" value="InterPro"/>
</dbReference>
<dbReference type="GO" id="GO:0005794">
    <property type="term" value="C:Golgi apparatus"/>
    <property type="evidence" value="ECO:0007669"/>
    <property type="project" value="UniProtKB-SubCell"/>
</dbReference>
<dbReference type="Proteomes" id="UP000784294">
    <property type="component" value="Unassembled WGS sequence"/>
</dbReference>
<sequence>MNKALFFNLLIHILPPRGLIIAMSRQGVRASDAKKINTELFTFTYGALVAQLVKDFDTDEVVNEQLEKIGFNIGSRLVEDYLAKGNSGRCTNFRDTANGLVKGFKMFLGITPTISKFSQAGDEFSLVIDSNNPLTEFVDLPRDHPSLLYSNVLVGAIKGALHNVQLDVDARFVQDILRGDQTNEIRVKFIRRIEEVITGED</sequence>
<comment type="similarity">
    <text evidence="3 8">Belongs to the TRAPP small subunits family. BET3 subfamily.</text>
</comment>